<evidence type="ECO:0000259" key="10">
    <source>
        <dbReference type="Pfam" id="PF08541"/>
    </source>
</evidence>
<dbReference type="Gene3D" id="3.40.47.10">
    <property type="match status" value="1"/>
</dbReference>
<feature type="active site" evidence="9">
    <location>
        <position position="278"/>
    </location>
</feature>
<keyword evidence="3 9" id="KW-0808">Transferase</keyword>
<dbReference type="Pfam" id="PF08541">
    <property type="entry name" value="ACP_syn_III_C"/>
    <property type="match status" value="1"/>
</dbReference>
<comment type="domain">
    <text evidence="9">The last Arg residue of the ACP-binding site is essential for the weak association between ACP/AcpP and FabH.</text>
</comment>
<dbReference type="CDD" id="cd00830">
    <property type="entry name" value="KAS_III"/>
    <property type="match status" value="1"/>
</dbReference>
<evidence type="ECO:0000256" key="4">
    <source>
        <dbReference type="ARBA" id="ARBA00022832"/>
    </source>
</evidence>
<dbReference type="PANTHER" id="PTHR43091:SF1">
    <property type="entry name" value="BETA-KETOACYL-[ACYL-CARRIER-PROTEIN] SYNTHASE III, CHLOROPLASTIC"/>
    <property type="match status" value="1"/>
</dbReference>
<keyword evidence="13" id="KW-1185">Reference proteome</keyword>
<comment type="caution">
    <text evidence="12">The sequence shown here is derived from an EMBL/GenBank/DDBJ whole genome shotgun (WGS) entry which is preliminary data.</text>
</comment>
<dbReference type="NCBIfam" id="TIGR00747">
    <property type="entry name" value="fabH"/>
    <property type="match status" value="1"/>
</dbReference>
<evidence type="ECO:0000256" key="2">
    <source>
        <dbReference type="ARBA" id="ARBA00022516"/>
    </source>
</evidence>
<dbReference type="Proteomes" id="UP000789707">
    <property type="component" value="Unassembled WGS sequence"/>
</dbReference>
<dbReference type="EMBL" id="CAKKNS010000006">
    <property type="protein sequence ID" value="CAH0417068.1"/>
    <property type="molecule type" value="Genomic_DNA"/>
</dbReference>
<dbReference type="InterPro" id="IPR016039">
    <property type="entry name" value="Thiolase-like"/>
</dbReference>
<evidence type="ECO:0000256" key="1">
    <source>
        <dbReference type="ARBA" id="ARBA00008642"/>
    </source>
</evidence>
<evidence type="ECO:0000313" key="13">
    <source>
        <dbReference type="Proteomes" id="UP000789707"/>
    </source>
</evidence>
<keyword evidence="6 9" id="KW-0275">Fatty acid biosynthesis</keyword>
<comment type="pathway">
    <text evidence="9">Lipid metabolism; fatty acid biosynthesis.</text>
</comment>
<gene>
    <name evidence="12" type="primary">fabH_2</name>
    <name evidence="9" type="synonym">fabH</name>
    <name evidence="12" type="ORF">WFA24289_01385</name>
</gene>
<name>A0ABM8Z7A6_9LACO</name>
<evidence type="ECO:0000256" key="3">
    <source>
        <dbReference type="ARBA" id="ARBA00022679"/>
    </source>
</evidence>
<dbReference type="NCBIfam" id="NF006829">
    <property type="entry name" value="PRK09352.1"/>
    <property type="match status" value="1"/>
</dbReference>
<feature type="active site" evidence="9">
    <location>
        <position position="112"/>
    </location>
</feature>
<evidence type="ECO:0000259" key="11">
    <source>
        <dbReference type="Pfam" id="PF08545"/>
    </source>
</evidence>
<keyword evidence="4 9" id="KW-0276">Fatty acid metabolism</keyword>
<evidence type="ECO:0000256" key="8">
    <source>
        <dbReference type="ARBA" id="ARBA00023315"/>
    </source>
</evidence>
<protein>
    <recommendedName>
        <fullName evidence="9">Beta-ketoacyl-[acyl-carrier-protein] synthase III</fullName>
        <shortName evidence="9">Beta-ketoacyl-ACP synthase III</shortName>
        <shortName evidence="9">KAS III</shortName>
        <ecNumber evidence="9">2.3.1.180</ecNumber>
    </recommendedName>
    <alternativeName>
        <fullName evidence="9">3-oxoacyl-[acyl-carrier-protein] synthase 3</fullName>
    </alternativeName>
    <alternativeName>
        <fullName evidence="9">3-oxoacyl-[acyl-carrier-protein] synthase III</fullName>
    </alternativeName>
</protein>
<dbReference type="InterPro" id="IPR013751">
    <property type="entry name" value="ACP_syn_III_N"/>
</dbReference>
<reference evidence="12 13" key="1">
    <citation type="submission" date="2021-11" db="EMBL/GenBank/DDBJ databases">
        <authorList>
            <person name="Depoorter E."/>
        </authorList>
    </citation>
    <scope>NUCLEOTIDE SEQUENCE [LARGE SCALE GENOMIC DNA]</scope>
    <source>
        <strain evidence="12 13">LMG 24289</strain>
    </source>
</reference>
<organism evidence="12 13">
    <name type="scientific">Periweissella fabaria</name>
    <dbReference type="NCBI Taxonomy" id="546157"/>
    <lineage>
        <taxon>Bacteria</taxon>
        <taxon>Bacillati</taxon>
        <taxon>Bacillota</taxon>
        <taxon>Bacilli</taxon>
        <taxon>Lactobacillales</taxon>
        <taxon>Lactobacillaceae</taxon>
        <taxon>Periweissella</taxon>
    </lineage>
</organism>
<dbReference type="RefSeq" id="WP_230097103.1">
    <property type="nucleotide sequence ID" value="NZ_CAKKNS010000006.1"/>
</dbReference>
<dbReference type="GO" id="GO:0033818">
    <property type="term" value="F:beta-ketoacyl-acyl-carrier-protein synthase III activity"/>
    <property type="evidence" value="ECO:0007669"/>
    <property type="project" value="UniProtKB-EC"/>
</dbReference>
<comment type="subunit">
    <text evidence="9">Homodimer.</text>
</comment>
<dbReference type="Pfam" id="PF08545">
    <property type="entry name" value="ACP_syn_III"/>
    <property type="match status" value="1"/>
</dbReference>
<evidence type="ECO:0000256" key="5">
    <source>
        <dbReference type="ARBA" id="ARBA00023098"/>
    </source>
</evidence>
<feature type="domain" description="Beta-ketoacyl-[acyl-carrier-protein] synthase III C-terminal" evidence="10">
    <location>
        <begin position="232"/>
        <end position="320"/>
    </location>
</feature>
<evidence type="ECO:0000256" key="6">
    <source>
        <dbReference type="ARBA" id="ARBA00023160"/>
    </source>
</evidence>
<sequence length="321" mass="34187">MAGIRILETAHYVPERIVENEELTHYMDTSDEWISSRTGISRRHVVTAENTSDVTLKVAQALLAQADLEPAKLDFILVATMSPDYLTPGVAAQVQGALGAINAFALDVNAACAGFVYALTVADKLIAEGQRGLVIGADVLSKLIDWDDRTSAVLFGDGAGGFLVEGVPVSAIHATDLATFGIDNHAIRAGKVANKNVIAGEISPAEPYFAMSGRDVYNFATRQVPMSIVKALDSAELTLSDIDKVLLHQANGRMVEQIAKKLKQPLEKFPTNIAEYGNTSAASIPILADELIKSEAIKRGDKLVFTGFGGGLSLGTTIITY</sequence>
<accession>A0ABM8Z7A6</accession>
<keyword evidence="7 9" id="KW-0511">Multifunctional enzyme</keyword>
<feature type="domain" description="Beta-ketoacyl-[acyl-carrier-protein] synthase III N-terminal" evidence="11">
    <location>
        <begin position="106"/>
        <end position="168"/>
    </location>
</feature>
<evidence type="ECO:0000256" key="7">
    <source>
        <dbReference type="ARBA" id="ARBA00023268"/>
    </source>
</evidence>
<evidence type="ECO:0000313" key="12">
    <source>
        <dbReference type="EMBL" id="CAH0417068.1"/>
    </source>
</evidence>
<keyword evidence="9" id="KW-0963">Cytoplasm</keyword>
<comment type="similarity">
    <text evidence="1 9">Belongs to the thiolase-like superfamily. FabH family.</text>
</comment>
<keyword evidence="8 9" id="KW-0012">Acyltransferase</keyword>
<feature type="region of interest" description="ACP-binding" evidence="9">
    <location>
        <begin position="249"/>
        <end position="253"/>
    </location>
</feature>
<dbReference type="HAMAP" id="MF_01815">
    <property type="entry name" value="FabH"/>
    <property type="match status" value="1"/>
</dbReference>
<feature type="active site" evidence="9">
    <location>
        <position position="248"/>
    </location>
</feature>
<comment type="subcellular location">
    <subcellularLocation>
        <location evidence="9">Cytoplasm</location>
    </subcellularLocation>
</comment>
<evidence type="ECO:0000256" key="9">
    <source>
        <dbReference type="HAMAP-Rule" id="MF_01815"/>
    </source>
</evidence>
<dbReference type="SUPFAM" id="SSF53901">
    <property type="entry name" value="Thiolase-like"/>
    <property type="match status" value="1"/>
</dbReference>
<comment type="function">
    <text evidence="9">Catalyzes the condensation reaction of fatty acid synthesis by the addition to an acyl acceptor of two carbons from malonyl-ACP. Catalyzes the first condensation reaction which initiates fatty acid synthesis and may therefore play a role in governing the total rate of fatty acid production. Possesses both acetoacetyl-ACP synthase and acetyl transacylase activities. Its substrate specificity determines the biosynthesis of branched-chain and/or straight-chain of fatty acids.</text>
</comment>
<dbReference type="InterPro" id="IPR004655">
    <property type="entry name" value="FabH"/>
</dbReference>
<keyword evidence="5 9" id="KW-0443">Lipid metabolism</keyword>
<dbReference type="InterPro" id="IPR013747">
    <property type="entry name" value="ACP_syn_III_C"/>
</dbReference>
<keyword evidence="2 9" id="KW-0444">Lipid biosynthesis</keyword>
<comment type="catalytic activity">
    <reaction evidence="9">
        <text>malonyl-[ACP] + acetyl-CoA + H(+) = 3-oxobutanoyl-[ACP] + CO2 + CoA</text>
        <dbReference type="Rhea" id="RHEA:12080"/>
        <dbReference type="Rhea" id="RHEA-COMP:9623"/>
        <dbReference type="Rhea" id="RHEA-COMP:9625"/>
        <dbReference type="ChEBI" id="CHEBI:15378"/>
        <dbReference type="ChEBI" id="CHEBI:16526"/>
        <dbReference type="ChEBI" id="CHEBI:57287"/>
        <dbReference type="ChEBI" id="CHEBI:57288"/>
        <dbReference type="ChEBI" id="CHEBI:78449"/>
        <dbReference type="ChEBI" id="CHEBI:78450"/>
        <dbReference type="EC" id="2.3.1.180"/>
    </reaction>
</comment>
<dbReference type="EC" id="2.3.1.180" evidence="9"/>
<proteinExistence type="inferred from homology"/>
<dbReference type="PANTHER" id="PTHR43091">
    <property type="entry name" value="3-OXOACYL-[ACYL-CARRIER-PROTEIN] SYNTHASE"/>
    <property type="match status" value="1"/>
</dbReference>